<evidence type="ECO:0000313" key="2">
    <source>
        <dbReference type="Proteomes" id="UP000135406"/>
    </source>
</evidence>
<dbReference type="RefSeq" id="YP_005352844.1">
    <property type="nucleotide sequence ID" value="NC_016991.1"/>
</dbReference>
<gene>
    <name evidence="1" type="primary">NS7b</name>
</gene>
<reference evidence="1 2" key="1">
    <citation type="journal article" date="2012" name="J. Virol.">
        <title>Discovery of seven novel Mammalian and avian coronaviruses in the genus deltacoronavirus supports bat coronaviruses as the gene source of alphacoronavirus and betacoronavirus and avian coronaviruses as the gene source of gammacoronavirus and deltacoronavirus.</title>
        <authorList>
            <person name="Woo P.C."/>
            <person name="Lau S.K."/>
            <person name="Lam C.S."/>
            <person name="Lau C.C."/>
            <person name="Tsang A.K."/>
            <person name="Lau J.H."/>
            <person name="Bai R."/>
            <person name="Teng J.L."/>
            <person name="Tsang C.C."/>
            <person name="Wang M."/>
            <person name="Zheng B.J."/>
            <person name="Chan K.H."/>
            <person name="Yuen K.Y."/>
        </authorList>
    </citation>
    <scope>NUCLEOTIDE SEQUENCE [LARGE SCALE GENOMIC DNA]</scope>
    <source>
        <strain evidence="1">HKU16-6847</strain>
    </source>
</reference>
<organism evidence="1 2">
    <name type="scientific">White-eye coronavirus HKU16</name>
    <dbReference type="NCBI Taxonomy" id="1159907"/>
    <lineage>
        <taxon>Viruses</taxon>
        <taxon>Riboviria</taxon>
        <taxon>Orthornavirae</taxon>
        <taxon>Pisuviricota</taxon>
        <taxon>Pisoniviricetes</taxon>
        <taxon>Nidovirales</taxon>
        <taxon>Cornidovirineae</taxon>
        <taxon>Coronaviridae</taxon>
        <taxon>Orthocoronavirinae</taxon>
        <taxon>Deltacoronavirus</taxon>
        <taxon>Buldecovirus</taxon>
        <taxon>Deltacoronavirus zosteropis</taxon>
    </lineage>
</organism>
<evidence type="ECO:0000313" key="1">
    <source>
        <dbReference type="EMBL" id="AFD29207.1"/>
    </source>
</evidence>
<dbReference type="EMBL" id="JQ065044">
    <property type="protein sequence ID" value="AFD29207.1"/>
    <property type="molecule type" value="Genomic_RNA"/>
</dbReference>
<protein>
    <submittedName>
        <fullName evidence="1">NS7b protein</fullName>
    </submittedName>
</protein>
<name>H9BQZ8_9NIDO</name>
<accession>H9BQZ8</accession>
<proteinExistence type="predicted"/>
<dbReference type="Proteomes" id="UP000135406">
    <property type="component" value="Segment"/>
</dbReference>
<dbReference type="KEGG" id="vg:11945628"/>
<keyword evidence="2" id="KW-1185">Reference proteome</keyword>
<dbReference type="GeneID" id="11945628"/>
<sequence>MRSLLHRHQSIYLMSRRQTKLTYPLANPQNRDTLVPCTNTVEP</sequence>